<keyword evidence="2" id="KW-0808">Transferase</keyword>
<dbReference type="AlphaFoldDB" id="A0A7R9R1N4"/>
<dbReference type="EMBL" id="OC970063">
    <property type="protein sequence ID" value="CAD7666675.1"/>
    <property type="molecule type" value="Genomic_DNA"/>
</dbReference>
<name>A0A7R9R1N4_9ACAR</name>
<evidence type="ECO:0000256" key="3">
    <source>
        <dbReference type="ARBA" id="ARBA00022741"/>
    </source>
</evidence>
<keyword evidence="8" id="KW-1185">Reference proteome</keyword>
<evidence type="ECO:0000259" key="6">
    <source>
        <dbReference type="PROSITE" id="PS50011"/>
    </source>
</evidence>
<protein>
    <recommendedName>
        <fullName evidence="6">Protein kinase domain-containing protein</fullName>
    </recommendedName>
</protein>
<dbReference type="InterPro" id="IPR000719">
    <property type="entry name" value="Prot_kinase_dom"/>
</dbReference>
<gene>
    <name evidence="7" type="ORF">ONB1V03_LOCUS23008</name>
</gene>
<feature type="non-terminal residue" evidence="7">
    <location>
        <position position="1"/>
    </location>
</feature>
<keyword evidence="3" id="KW-0547">Nucleotide-binding</keyword>
<dbReference type="Pfam" id="PF00069">
    <property type="entry name" value="Pkinase"/>
    <property type="match status" value="1"/>
</dbReference>
<dbReference type="SMART" id="SM00220">
    <property type="entry name" value="S_TKc"/>
    <property type="match status" value="1"/>
</dbReference>
<evidence type="ECO:0000256" key="5">
    <source>
        <dbReference type="ARBA" id="ARBA00022840"/>
    </source>
</evidence>
<dbReference type="PROSITE" id="PS50011">
    <property type="entry name" value="PROTEIN_KINASE_DOM"/>
    <property type="match status" value="1"/>
</dbReference>
<accession>A0A7R9R1N4</accession>
<dbReference type="GO" id="GO:0004674">
    <property type="term" value="F:protein serine/threonine kinase activity"/>
    <property type="evidence" value="ECO:0007669"/>
    <property type="project" value="UniProtKB-KW"/>
</dbReference>
<evidence type="ECO:0000256" key="4">
    <source>
        <dbReference type="ARBA" id="ARBA00022777"/>
    </source>
</evidence>
<proteinExistence type="predicted"/>
<dbReference type="SUPFAM" id="SSF56112">
    <property type="entry name" value="Protein kinase-like (PK-like)"/>
    <property type="match status" value="1"/>
</dbReference>
<sequence length="112" mass="12707">MFTEEDVKFYLAELALALDHLHTLGIIYRDLKPENILLDSTGHISLTDFGLSKESLNNEKSFSFCGTVEYMAPEIISRKGHTTAVDWWSFGVLMFEMLTGVLPFQGTNRKDT</sequence>
<dbReference type="GO" id="GO:0005524">
    <property type="term" value="F:ATP binding"/>
    <property type="evidence" value="ECO:0007669"/>
    <property type="project" value="UniProtKB-KW"/>
</dbReference>
<evidence type="ECO:0000256" key="1">
    <source>
        <dbReference type="ARBA" id="ARBA00022527"/>
    </source>
</evidence>
<evidence type="ECO:0000313" key="7">
    <source>
        <dbReference type="EMBL" id="CAD7666675.1"/>
    </source>
</evidence>
<dbReference type="Proteomes" id="UP000728032">
    <property type="component" value="Unassembled WGS sequence"/>
</dbReference>
<keyword evidence="4" id="KW-0418">Kinase</keyword>
<feature type="domain" description="Protein kinase" evidence="6">
    <location>
        <begin position="1"/>
        <end position="112"/>
    </location>
</feature>
<dbReference type="Gene3D" id="1.10.510.10">
    <property type="entry name" value="Transferase(Phosphotransferase) domain 1"/>
    <property type="match status" value="1"/>
</dbReference>
<evidence type="ECO:0000313" key="8">
    <source>
        <dbReference type="Proteomes" id="UP000728032"/>
    </source>
</evidence>
<dbReference type="PROSITE" id="PS00108">
    <property type="entry name" value="PROTEIN_KINASE_ST"/>
    <property type="match status" value="1"/>
</dbReference>
<keyword evidence="1" id="KW-0723">Serine/threonine-protein kinase</keyword>
<reference evidence="7" key="1">
    <citation type="submission" date="2020-11" db="EMBL/GenBank/DDBJ databases">
        <authorList>
            <person name="Tran Van P."/>
        </authorList>
    </citation>
    <scope>NUCLEOTIDE SEQUENCE</scope>
</reference>
<dbReference type="InterPro" id="IPR008271">
    <property type="entry name" value="Ser/Thr_kinase_AS"/>
</dbReference>
<dbReference type="FunFam" id="1.10.510.10:FF:000551">
    <property type="entry name" value="Non-specific serine/threonine protein kinase"/>
    <property type="match status" value="1"/>
</dbReference>
<dbReference type="PANTHER" id="PTHR24351">
    <property type="entry name" value="RIBOSOMAL PROTEIN S6 KINASE"/>
    <property type="match status" value="1"/>
</dbReference>
<dbReference type="OrthoDB" id="193931at2759"/>
<organism evidence="7">
    <name type="scientific">Oppiella nova</name>
    <dbReference type="NCBI Taxonomy" id="334625"/>
    <lineage>
        <taxon>Eukaryota</taxon>
        <taxon>Metazoa</taxon>
        <taxon>Ecdysozoa</taxon>
        <taxon>Arthropoda</taxon>
        <taxon>Chelicerata</taxon>
        <taxon>Arachnida</taxon>
        <taxon>Acari</taxon>
        <taxon>Acariformes</taxon>
        <taxon>Sarcoptiformes</taxon>
        <taxon>Oribatida</taxon>
        <taxon>Brachypylina</taxon>
        <taxon>Oppioidea</taxon>
        <taxon>Oppiidae</taxon>
        <taxon>Oppiella</taxon>
    </lineage>
</organism>
<keyword evidence="5" id="KW-0067">ATP-binding</keyword>
<evidence type="ECO:0000256" key="2">
    <source>
        <dbReference type="ARBA" id="ARBA00022679"/>
    </source>
</evidence>
<dbReference type="InterPro" id="IPR011009">
    <property type="entry name" value="Kinase-like_dom_sf"/>
</dbReference>
<dbReference type="EMBL" id="CAJPVJ010055238">
    <property type="protein sequence ID" value="CAG2183588.1"/>
    <property type="molecule type" value="Genomic_DNA"/>
</dbReference>